<organism evidence="1 2">
    <name type="scientific">Spodoptera frugiperda</name>
    <name type="common">Fall armyworm</name>
    <dbReference type="NCBI Taxonomy" id="7108"/>
    <lineage>
        <taxon>Eukaryota</taxon>
        <taxon>Metazoa</taxon>
        <taxon>Ecdysozoa</taxon>
        <taxon>Arthropoda</taxon>
        <taxon>Hexapoda</taxon>
        <taxon>Insecta</taxon>
        <taxon>Pterygota</taxon>
        <taxon>Neoptera</taxon>
        <taxon>Endopterygota</taxon>
        <taxon>Lepidoptera</taxon>
        <taxon>Glossata</taxon>
        <taxon>Ditrysia</taxon>
        <taxon>Noctuoidea</taxon>
        <taxon>Noctuidae</taxon>
        <taxon>Amphipyrinae</taxon>
        <taxon>Spodoptera</taxon>
    </lineage>
</organism>
<dbReference type="AlphaFoldDB" id="A0A9R0DR39"/>
<dbReference type="Gene3D" id="2.40.70.10">
    <property type="entry name" value="Acid Proteases"/>
    <property type="match status" value="1"/>
</dbReference>
<dbReference type="GeneID" id="126911008"/>
<reference evidence="2" key="1">
    <citation type="submission" date="2025-08" db="UniProtKB">
        <authorList>
            <consortium name="RefSeq"/>
        </authorList>
    </citation>
    <scope>IDENTIFICATION</scope>
    <source>
        <tissue evidence="2">Whole larval tissue</tissue>
    </source>
</reference>
<keyword evidence="1" id="KW-1185">Reference proteome</keyword>
<sequence>MSELKTLIKKRSAIKSKLTIFGNHIKLIETSKPLTELQIIGLQCRLRKIEPLYEEFDTLQTEIEILSDEPPVEEVPVERVQFDDYYLLVARAKSLLAAGRKDSESVAEFSDAESGGRVRNLVRLPKIDYIVLKTDVVPVTTPTRVFLSTALVKVVDGKGNKHTARAILDNGSGINIVSEAFCSKLGLPRRNVSSTVLGFNNHVSHSTQSCNLTIESMHTSYRTNIDCYVFTNVTDHIH</sequence>
<evidence type="ECO:0000313" key="1">
    <source>
        <dbReference type="Proteomes" id="UP000829999"/>
    </source>
</evidence>
<dbReference type="Proteomes" id="UP000829999">
    <property type="component" value="Chromosome 9"/>
</dbReference>
<accession>A0A9R0DR39</accession>
<evidence type="ECO:0000313" key="2">
    <source>
        <dbReference type="RefSeq" id="XP_050551679.1"/>
    </source>
</evidence>
<gene>
    <name evidence="2" type="primary">LOC126911008</name>
</gene>
<dbReference type="RefSeq" id="XP_050551679.1">
    <property type="nucleotide sequence ID" value="XM_050695722.1"/>
</dbReference>
<proteinExistence type="predicted"/>
<protein>
    <submittedName>
        <fullName evidence="2">Uncharacterized protein LOC126911008</fullName>
    </submittedName>
</protein>
<dbReference type="InterPro" id="IPR021109">
    <property type="entry name" value="Peptidase_aspartic_dom_sf"/>
</dbReference>
<dbReference type="OrthoDB" id="8052806at2759"/>
<name>A0A9R0DR39_SPOFR</name>
<dbReference type="CDD" id="cd00303">
    <property type="entry name" value="retropepsin_like"/>
    <property type="match status" value="1"/>
</dbReference>